<dbReference type="Proteomes" id="UP001403094">
    <property type="component" value="Unassembled WGS sequence"/>
</dbReference>
<evidence type="ECO:0000313" key="2">
    <source>
        <dbReference type="EMBL" id="GAA2045764.1"/>
    </source>
</evidence>
<name>A0ABP5GFU8_9ACTN</name>
<accession>A0ABP5GFU8</accession>
<sequence>MPDQQTPLRLSYEPDDYLCTWNIPDGKGGSTELPGQLEVLPNRAPNGSVYGRLPLNRDEPQEGVFSFSFPQVVEAPVLSGTLANGGSVILLDAHITYWTMNQGHVTGSAALLSKGGEFFGRRSPQMAPENGNEIPLVSSIEFQITVLDALAGTAPIASVQTPGIHPDNPKGLWSANLNLEARAEWAKGGVELSVGYNGRMRTASGFEFRLCFSPLATVTFQRGVSLRVAFDEFIEPLRRISSIATGKPQDLTYVAVRLTDIAGQYQVYGTGITQAPFASSEKDVRNHRSVIRAKADELSLLGLILEWRKYSAEHHPLVETYGSMLHAHDQHPRSRFLLLIQALEGLHGYETRNEYGQRRLSHLSKREQVIDSLSSVADRDVMKFLKKFLSKNPPTSLDAVLKSMTGALPVDIMDRIAATSLVTEAMSNPSVKTPANALRIVRNNLAHGTRGYDAFELDEVVRILELAVRAHSLRILGCPDDVVKRVFEESD</sequence>
<dbReference type="EMBL" id="BAAANQ010000002">
    <property type="protein sequence ID" value="GAA2045764.1"/>
    <property type="molecule type" value="Genomic_DNA"/>
</dbReference>
<proteinExistence type="predicted"/>
<feature type="domain" description="ApeA N-terminal" evidence="1">
    <location>
        <begin position="21"/>
        <end position="288"/>
    </location>
</feature>
<reference evidence="3" key="1">
    <citation type="journal article" date="2019" name="Int. J. Syst. Evol. Microbiol.">
        <title>The Global Catalogue of Microorganisms (GCM) 10K type strain sequencing project: providing services to taxonomists for standard genome sequencing and annotation.</title>
        <authorList>
            <consortium name="The Broad Institute Genomics Platform"/>
            <consortium name="The Broad Institute Genome Sequencing Center for Infectious Disease"/>
            <person name="Wu L."/>
            <person name="Ma J."/>
        </authorList>
    </citation>
    <scope>NUCLEOTIDE SEQUENCE [LARGE SCALE GENOMIC DNA]</scope>
    <source>
        <strain evidence="3">JCM 14549</strain>
    </source>
</reference>
<organism evidence="2 3">
    <name type="scientific">Streptomyces cheonanensis</name>
    <dbReference type="NCBI Taxonomy" id="312720"/>
    <lineage>
        <taxon>Bacteria</taxon>
        <taxon>Bacillati</taxon>
        <taxon>Actinomycetota</taxon>
        <taxon>Actinomycetes</taxon>
        <taxon>Kitasatosporales</taxon>
        <taxon>Streptomycetaceae</taxon>
        <taxon>Streptomyces</taxon>
    </lineage>
</organism>
<protein>
    <recommendedName>
        <fullName evidence="1">ApeA N-terminal domain-containing protein</fullName>
    </recommendedName>
</protein>
<comment type="caution">
    <text evidence="2">The sequence shown here is derived from an EMBL/GenBank/DDBJ whole genome shotgun (WGS) entry which is preliminary data.</text>
</comment>
<evidence type="ECO:0000313" key="3">
    <source>
        <dbReference type="Proteomes" id="UP001403094"/>
    </source>
</evidence>
<evidence type="ECO:0000259" key="1">
    <source>
        <dbReference type="Pfam" id="PF18862"/>
    </source>
</evidence>
<keyword evidence="3" id="KW-1185">Reference proteome</keyword>
<dbReference type="Pfam" id="PF18862">
    <property type="entry name" value="ApeA_NTD1"/>
    <property type="match status" value="1"/>
</dbReference>
<dbReference type="RefSeq" id="WP_346069863.1">
    <property type="nucleotide sequence ID" value="NZ_BAAANQ010000002.1"/>
</dbReference>
<dbReference type="InterPro" id="IPR041223">
    <property type="entry name" value="ApeA_NTD"/>
</dbReference>
<gene>
    <name evidence="2" type="ORF">GCM10009757_12720</name>
</gene>